<evidence type="ECO:0000313" key="1">
    <source>
        <dbReference type="EMBL" id="GAH15487.1"/>
    </source>
</evidence>
<dbReference type="AlphaFoldDB" id="X1D5M2"/>
<dbReference type="EMBL" id="BART01032865">
    <property type="protein sequence ID" value="GAH15487.1"/>
    <property type="molecule type" value="Genomic_DNA"/>
</dbReference>
<protein>
    <submittedName>
        <fullName evidence="1">Uncharacterized protein</fullName>
    </submittedName>
</protein>
<sequence length="87" mass="10416">MIVVKKKNEKQFIVKVEEEGTAKDYSVTLYDDYYQKLTGGRITKEELIRKSFKFLLKREPRDSILSKFNLKIISNYFPEYEKVIKSK</sequence>
<organism evidence="1">
    <name type="scientific">marine sediment metagenome</name>
    <dbReference type="NCBI Taxonomy" id="412755"/>
    <lineage>
        <taxon>unclassified sequences</taxon>
        <taxon>metagenomes</taxon>
        <taxon>ecological metagenomes</taxon>
    </lineage>
</organism>
<gene>
    <name evidence="1" type="ORF">S01H4_56673</name>
</gene>
<accession>X1D5M2</accession>
<reference evidence="1" key="1">
    <citation type="journal article" date="2014" name="Front. Microbiol.">
        <title>High frequency of phylogenetically diverse reductive dehalogenase-homologous genes in deep subseafloor sedimentary metagenomes.</title>
        <authorList>
            <person name="Kawai M."/>
            <person name="Futagami T."/>
            <person name="Toyoda A."/>
            <person name="Takaki Y."/>
            <person name="Nishi S."/>
            <person name="Hori S."/>
            <person name="Arai W."/>
            <person name="Tsubouchi T."/>
            <person name="Morono Y."/>
            <person name="Uchiyama I."/>
            <person name="Ito T."/>
            <person name="Fujiyama A."/>
            <person name="Inagaki F."/>
            <person name="Takami H."/>
        </authorList>
    </citation>
    <scope>NUCLEOTIDE SEQUENCE</scope>
    <source>
        <strain evidence="1">Expedition CK06-06</strain>
    </source>
</reference>
<proteinExistence type="predicted"/>
<comment type="caution">
    <text evidence="1">The sequence shown here is derived from an EMBL/GenBank/DDBJ whole genome shotgun (WGS) entry which is preliminary data.</text>
</comment>
<name>X1D5M2_9ZZZZ</name>